<organism evidence="3 4">
    <name type="scientific">Tricholomella constricta</name>
    <dbReference type="NCBI Taxonomy" id="117010"/>
    <lineage>
        <taxon>Eukaryota</taxon>
        <taxon>Fungi</taxon>
        <taxon>Dikarya</taxon>
        <taxon>Basidiomycota</taxon>
        <taxon>Agaricomycotina</taxon>
        <taxon>Agaricomycetes</taxon>
        <taxon>Agaricomycetidae</taxon>
        <taxon>Agaricales</taxon>
        <taxon>Tricholomatineae</taxon>
        <taxon>Lyophyllaceae</taxon>
        <taxon>Tricholomella</taxon>
    </lineage>
</organism>
<dbReference type="PANTHER" id="PTHR39142">
    <property type="entry name" value="MID1P"/>
    <property type="match status" value="1"/>
</dbReference>
<sequence>MLPETLLCLLNAGIALAQAKQQLPLNSNSQFSPSNPPNPPVFSLPTAANLTITVALCSSTNSPPKFFVTNSSSAGVPGPGGGDDVFEIAVEEGHGSWTGIFDDGGVLAVQDIGQTSFELGISDQGPIHELLSNSDLPLLGDTTSNQALIFSPAFAEEVEPRPTYPNYTLPSANSSQRSAPSGSPNFTLILSPTSSSSPLTALPQTGCMLSSQRSTGTLSSQNFWLRDTKGWRNQWLIEALTPATNYTAYVVQDRTKVSGPIHFVTKSASFACPLVFNLPYCPNVAYTVPLPQPPTTAGSNAYTALNLPDEITKPLLAYLTNFTTTLTTFACGRDWYSPIVGCDDCQREYRKWLCTITFTRCGEPSPANPRSFTSSPAPPDATGLSALHPKDPSAPPQRVFSALLPQSTDIAKARSRTLPAMGSAYAMLLPCLEVCTAVDRACPSLVGFTCPTVQFNAAASYGVGYSDSAEGEQGEGATGAAQDRWGNIWCNGG</sequence>
<gene>
    <name evidence="3" type="ORF">D9615_007626</name>
</gene>
<dbReference type="InterPro" id="IPR024338">
    <property type="entry name" value="MID1/Yam8"/>
</dbReference>
<dbReference type="GO" id="GO:0005262">
    <property type="term" value="F:calcium channel activity"/>
    <property type="evidence" value="ECO:0007669"/>
    <property type="project" value="InterPro"/>
</dbReference>
<dbReference type="GO" id="GO:0098703">
    <property type="term" value="P:calcium ion import across plasma membrane"/>
    <property type="evidence" value="ECO:0007669"/>
    <property type="project" value="InterPro"/>
</dbReference>
<proteinExistence type="predicted"/>
<accession>A0A8H5H7C6</accession>
<feature type="compositionally biased region" description="Polar residues" evidence="1">
    <location>
        <begin position="165"/>
        <end position="184"/>
    </location>
</feature>
<feature type="region of interest" description="Disordered" evidence="1">
    <location>
        <begin position="364"/>
        <end position="395"/>
    </location>
</feature>
<feature type="region of interest" description="Disordered" evidence="1">
    <location>
        <begin position="161"/>
        <end position="184"/>
    </location>
</feature>
<evidence type="ECO:0000313" key="3">
    <source>
        <dbReference type="EMBL" id="KAF5378079.1"/>
    </source>
</evidence>
<dbReference type="AlphaFoldDB" id="A0A8H5H7C6"/>
<evidence type="ECO:0000313" key="4">
    <source>
        <dbReference type="Proteomes" id="UP000565441"/>
    </source>
</evidence>
<comment type="caution">
    <text evidence="3">The sequence shown here is derived from an EMBL/GenBank/DDBJ whole genome shotgun (WGS) entry which is preliminary data.</text>
</comment>
<protein>
    <submittedName>
        <fullName evidence="3">Uncharacterized protein</fullName>
    </submittedName>
</protein>
<keyword evidence="4" id="KW-1185">Reference proteome</keyword>
<reference evidence="3 4" key="1">
    <citation type="journal article" date="2020" name="ISME J.">
        <title>Uncovering the hidden diversity of litter-decomposition mechanisms in mushroom-forming fungi.</title>
        <authorList>
            <person name="Floudas D."/>
            <person name="Bentzer J."/>
            <person name="Ahren D."/>
            <person name="Johansson T."/>
            <person name="Persson P."/>
            <person name="Tunlid A."/>
        </authorList>
    </citation>
    <scope>NUCLEOTIDE SEQUENCE [LARGE SCALE GENOMIC DNA]</scope>
    <source>
        <strain evidence="3 4">CBS 661.87</strain>
    </source>
</reference>
<dbReference type="PANTHER" id="PTHR39142:SF1">
    <property type="entry name" value="AEL197CP"/>
    <property type="match status" value="1"/>
</dbReference>
<dbReference type="EMBL" id="JAACJP010000021">
    <property type="protein sequence ID" value="KAF5378079.1"/>
    <property type="molecule type" value="Genomic_DNA"/>
</dbReference>
<keyword evidence="2" id="KW-0732">Signal</keyword>
<feature type="signal peptide" evidence="2">
    <location>
        <begin position="1"/>
        <end position="19"/>
    </location>
</feature>
<dbReference type="Pfam" id="PF12929">
    <property type="entry name" value="Mid1"/>
    <property type="match status" value="1"/>
</dbReference>
<dbReference type="OrthoDB" id="5405745at2759"/>
<feature type="chain" id="PRO_5034905240" evidence="2">
    <location>
        <begin position="20"/>
        <end position="493"/>
    </location>
</feature>
<evidence type="ECO:0000256" key="2">
    <source>
        <dbReference type="SAM" id="SignalP"/>
    </source>
</evidence>
<evidence type="ECO:0000256" key="1">
    <source>
        <dbReference type="SAM" id="MobiDB-lite"/>
    </source>
</evidence>
<dbReference type="Proteomes" id="UP000565441">
    <property type="component" value="Unassembled WGS sequence"/>
</dbReference>
<name>A0A8H5H7C6_9AGAR</name>